<proteinExistence type="predicted"/>
<name>A0AAF5DIA5_STRER</name>
<accession>A0AAF5DIA5</accession>
<evidence type="ECO:0000313" key="2">
    <source>
        <dbReference type="WBParaSite" id="TCONS_00012805.p1"/>
    </source>
</evidence>
<dbReference type="WBParaSite" id="TCONS_00012805.p1">
    <property type="protein sequence ID" value="TCONS_00012805.p1"/>
    <property type="gene ID" value="XLOC_008502"/>
</dbReference>
<reference evidence="2" key="1">
    <citation type="submission" date="2024-02" db="UniProtKB">
        <authorList>
            <consortium name="WormBaseParasite"/>
        </authorList>
    </citation>
    <scope>IDENTIFICATION</scope>
</reference>
<keyword evidence="1" id="KW-1185">Reference proteome</keyword>
<sequence length="214" mass="24212">MGQLSKKNILSVMKLYCQNVVISGDTNTEKTMTVCAGVTLGDSYVFATDTVTDTVLDTPLRSANNTPIDNLTAIVPFRRFSRPAQAHVIIIIYKTCTCHEIAALLRFLVLDTDVIAITATINWTIVLTHIQNVDAVTITRFEEAQHVFYFLNKFLDRDITQVIVINRIISPDDVFCYRHFIGSNYTRCDLNKQNLVPFSDVKKSSFILKKKLND</sequence>
<dbReference type="AlphaFoldDB" id="A0AAF5DIA5"/>
<organism evidence="1 2">
    <name type="scientific">Strongyloides stercoralis</name>
    <name type="common">Threadworm</name>
    <dbReference type="NCBI Taxonomy" id="6248"/>
    <lineage>
        <taxon>Eukaryota</taxon>
        <taxon>Metazoa</taxon>
        <taxon>Ecdysozoa</taxon>
        <taxon>Nematoda</taxon>
        <taxon>Chromadorea</taxon>
        <taxon>Rhabditida</taxon>
        <taxon>Tylenchina</taxon>
        <taxon>Panagrolaimomorpha</taxon>
        <taxon>Strongyloidoidea</taxon>
        <taxon>Strongyloididae</taxon>
        <taxon>Strongyloides</taxon>
    </lineage>
</organism>
<evidence type="ECO:0000313" key="1">
    <source>
        <dbReference type="Proteomes" id="UP000035681"/>
    </source>
</evidence>
<protein>
    <submittedName>
        <fullName evidence="2">Uncharacterized protein</fullName>
    </submittedName>
</protein>
<dbReference type="Proteomes" id="UP000035681">
    <property type="component" value="Unplaced"/>
</dbReference>